<evidence type="ECO:0000256" key="2">
    <source>
        <dbReference type="ARBA" id="ARBA00023125"/>
    </source>
</evidence>
<evidence type="ECO:0000259" key="4">
    <source>
        <dbReference type="PROSITE" id="PS50956"/>
    </source>
</evidence>
<dbReference type="PANTHER" id="PTHR30154">
    <property type="entry name" value="LEUCINE-RESPONSIVE REGULATORY PROTEIN"/>
    <property type="match status" value="1"/>
</dbReference>
<sequence length="151" mass="16917">MRALVENTKLTKKDLLILQNLHGKKMPGYTDISIKTGLPESTVRYRIERMENIGVIKGYSAIIDPYALGLHMAIVIGSGQSHQGLCFNTVGSSECIVILLDEYQELYNSVIRGMGENMDIREVLPVVNTNIPVTTWSVEDILKRKILKKKA</sequence>
<feature type="domain" description="HTH asnC-type" evidence="4">
    <location>
        <begin position="29"/>
        <end position="71"/>
    </location>
</feature>
<dbReference type="AlphaFoldDB" id="F2KNQ9"/>
<dbReference type="EMBL" id="CP002588">
    <property type="protein sequence ID" value="AEA46287.1"/>
    <property type="molecule type" value="Genomic_DNA"/>
</dbReference>
<evidence type="ECO:0000256" key="1">
    <source>
        <dbReference type="ARBA" id="ARBA00023015"/>
    </source>
</evidence>
<dbReference type="PROSITE" id="PS50956">
    <property type="entry name" value="HTH_ASNC_2"/>
    <property type="match status" value="1"/>
</dbReference>
<reference evidence="5 6" key="1">
    <citation type="submission" date="2011-03" db="EMBL/GenBank/DDBJ databases">
        <title>The complete genome of Archaeoglobus veneficus SNP6.</title>
        <authorList>
            <consortium name="US DOE Joint Genome Institute (JGI-PGF)"/>
            <person name="Lucas S."/>
            <person name="Copeland A."/>
            <person name="Lapidus A."/>
            <person name="Bruce D."/>
            <person name="Goodwin L."/>
            <person name="Pitluck S."/>
            <person name="Kyrpides N."/>
            <person name="Mavromatis K."/>
            <person name="Pagani I."/>
            <person name="Ivanova N."/>
            <person name="Mikhailova N."/>
            <person name="Lu M."/>
            <person name="Detter J.C."/>
            <person name="Tapia R."/>
            <person name="Han C."/>
            <person name="Land M."/>
            <person name="Hauser L."/>
            <person name="Markowitz V."/>
            <person name="Cheng J.-F."/>
            <person name="Hugenholtz P."/>
            <person name="Woyke T."/>
            <person name="Wu D."/>
            <person name="Spring S."/>
            <person name="Brambilla E."/>
            <person name="Klenk H.-P."/>
            <person name="Eisen J.A."/>
        </authorList>
    </citation>
    <scope>NUCLEOTIDE SEQUENCE [LARGE SCALE GENOMIC DNA]</scope>
    <source>
        <strain>SNP6</strain>
    </source>
</reference>
<evidence type="ECO:0000256" key="3">
    <source>
        <dbReference type="ARBA" id="ARBA00023163"/>
    </source>
</evidence>
<dbReference type="PANTHER" id="PTHR30154:SF34">
    <property type="entry name" value="TRANSCRIPTIONAL REGULATOR AZLB"/>
    <property type="match status" value="1"/>
</dbReference>
<dbReference type="GO" id="GO:0043200">
    <property type="term" value="P:response to amino acid"/>
    <property type="evidence" value="ECO:0007669"/>
    <property type="project" value="TreeGrafter"/>
</dbReference>
<dbReference type="GO" id="GO:0043565">
    <property type="term" value="F:sequence-specific DNA binding"/>
    <property type="evidence" value="ECO:0007669"/>
    <property type="project" value="InterPro"/>
</dbReference>
<evidence type="ECO:0000313" key="6">
    <source>
        <dbReference type="Proteomes" id="UP000008136"/>
    </source>
</evidence>
<dbReference type="InterPro" id="IPR036388">
    <property type="entry name" value="WH-like_DNA-bd_sf"/>
</dbReference>
<evidence type="ECO:0000313" key="5">
    <source>
        <dbReference type="EMBL" id="AEA46287.1"/>
    </source>
</evidence>
<keyword evidence="3" id="KW-0804">Transcription</keyword>
<keyword evidence="6" id="KW-1185">Reference proteome</keyword>
<dbReference type="RefSeq" id="WP_013682963.1">
    <property type="nucleotide sequence ID" value="NC_015320.1"/>
</dbReference>
<keyword evidence="1" id="KW-0805">Transcription regulation</keyword>
<protein>
    <submittedName>
        <fullName evidence="5">Transcription regulator, AsnC-type</fullName>
    </submittedName>
</protein>
<gene>
    <name evidence="5" type="ordered locus">Arcve_0250</name>
</gene>
<dbReference type="Proteomes" id="UP000008136">
    <property type="component" value="Chromosome"/>
</dbReference>
<dbReference type="STRING" id="693661.Arcve_0250"/>
<dbReference type="GeneID" id="10393344"/>
<accession>F2KNQ9</accession>
<proteinExistence type="predicted"/>
<keyword evidence="2" id="KW-0238">DNA-binding</keyword>
<dbReference type="HOGENOM" id="CLU_091233_2_0_2"/>
<dbReference type="OrthoDB" id="6762at2157"/>
<dbReference type="InterPro" id="IPR036390">
    <property type="entry name" value="WH_DNA-bd_sf"/>
</dbReference>
<dbReference type="SMART" id="SM00344">
    <property type="entry name" value="HTH_ASNC"/>
    <property type="match status" value="1"/>
</dbReference>
<name>F2KNQ9_ARCVS</name>
<dbReference type="SUPFAM" id="SSF46785">
    <property type="entry name" value="Winged helix' DNA-binding domain"/>
    <property type="match status" value="1"/>
</dbReference>
<dbReference type="InterPro" id="IPR019888">
    <property type="entry name" value="Tscrpt_reg_AsnC-like"/>
</dbReference>
<dbReference type="InterPro" id="IPR000485">
    <property type="entry name" value="AsnC-type_HTH_dom"/>
</dbReference>
<dbReference type="KEGG" id="ave:Arcve_0250"/>
<dbReference type="eggNOG" id="arCOG01580">
    <property type="taxonomic scope" value="Archaea"/>
</dbReference>
<organism evidence="5 6">
    <name type="scientific">Archaeoglobus veneficus (strain DSM 11195 / SNP6)</name>
    <dbReference type="NCBI Taxonomy" id="693661"/>
    <lineage>
        <taxon>Archaea</taxon>
        <taxon>Methanobacteriati</taxon>
        <taxon>Methanobacteriota</taxon>
        <taxon>Archaeoglobi</taxon>
        <taxon>Archaeoglobales</taxon>
        <taxon>Archaeoglobaceae</taxon>
        <taxon>Archaeoglobus</taxon>
    </lineage>
</organism>
<dbReference type="GO" id="GO:0005829">
    <property type="term" value="C:cytosol"/>
    <property type="evidence" value="ECO:0007669"/>
    <property type="project" value="TreeGrafter"/>
</dbReference>
<dbReference type="Gene3D" id="1.10.10.10">
    <property type="entry name" value="Winged helix-like DNA-binding domain superfamily/Winged helix DNA-binding domain"/>
    <property type="match status" value="1"/>
</dbReference>
<dbReference type="Pfam" id="PF13412">
    <property type="entry name" value="HTH_24"/>
    <property type="match status" value="1"/>
</dbReference>